<dbReference type="AlphaFoldDB" id="A0A5C6YWW2"/>
<accession>A0A5C6YWW2</accession>
<organism evidence="1 2">
    <name type="scientific">Aequorivita antarctica</name>
    <dbReference type="NCBI Taxonomy" id="153266"/>
    <lineage>
        <taxon>Bacteria</taxon>
        <taxon>Pseudomonadati</taxon>
        <taxon>Bacteroidota</taxon>
        <taxon>Flavobacteriia</taxon>
        <taxon>Flavobacteriales</taxon>
        <taxon>Flavobacteriaceae</taxon>
        <taxon>Aequorivita</taxon>
    </lineage>
</organism>
<dbReference type="Proteomes" id="UP000321497">
    <property type="component" value="Unassembled WGS sequence"/>
</dbReference>
<evidence type="ECO:0000313" key="1">
    <source>
        <dbReference type="EMBL" id="TXD71573.1"/>
    </source>
</evidence>
<reference evidence="1 2" key="1">
    <citation type="submission" date="2019-08" db="EMBL/GenBank/DDBJ databases">
        <title>Genome of Aequorivita antarctica SW49 (type strain).</title>
        <authorList>
            <person name="Bowman J.P."/>
        </authorList>
    </citation>
    <scope>NUCLEOTIDE SEQUENCE [LARGE SCALE GENOMIC DNA]</scope>
    <source>
        <strain evidence="1 2">SW49</strain>
    </source>
</reference>
<keyword evidence="2" id="KW-1185">Reference proteome</keyword>
<name>A0A5C6YWW2_9FLAO</name>
<protein>
    <submittedName>
        <fullName evidence="1">Uncharacterized protein</fullName>
    </submittedName>
</protein>
<dbReference type="EMBL" id="VORT01000016">
    <property type="protein sequence ID" value="TXD71573.1"/>
    <property type="molecule type" value="Genomic_DNA"/>
</dbReference>
<sequence length="78" mass="9086">MTKSIYKDIEELLIGKHWILMDLRYGDGLKKDKADMLLIKVELLENTETIPKSFFDLIIDSIVVITSSFDTNEDKTEY</sequence>
<evidence type="ECO:0000313" key="2">
    <source>
        <dbReference type="Proteomes" id="UP000321497"/>
    </source>
</evidence>
<proteinExistence type="predicted"/>
<comment type="caution">
    <text evidence="1">The sequence shown here is derived from an EMBL/GenBank/DDBJ whole genome shotgun (WGS) entry which is preliminary data.</text>
</comment>
<dbReference type="RefSeq" id="WP_111844888.1">
    <property type="nucleotide sequence ID" value="NZ_UEGI01000010.1"/>
</dbReference>
<gene>
    <name evidence="1" type="ORF">ESU54_16250</name>
</gene>